<evidence type="ECO:0000259" key="6">
    <source>
        <dbReference type="PROSITE" id="PS50977"/>
    </source>
</evidence>
<dbReference type="OrthoDB" id="9812484at2"/>
<organism evidence="7 8">
    <name type="scientific">Bauldia litoralis</name>
    <dbReference type="NCBI Taxonomy" id="665467"/>
    <lineage>
        <taxon>Bacteria</taxon>
        <taxon>Pseudomonadati</taxon>
        <taxon>Pseudomonadota</taxon>
        <taxon>Alphaproteobacteria</taxon>
        <taxon>Hyphomicrobiales</taxon>
        <taxon>Kaistiaceae</taxon>
        <taxon>Bauldia</taxon>
    </lineage>
</organism>
<feature type="domain" description="HTH tetR-type" evidence="6">
    <location>
        <begin position="1"/>
        <end position="59"/>
    </location>
</feature>
<gene>
    <name evidence="7" type="ORF">SAMN02982931_01877</name>
</gene>
<evidence type="ECO:0000256" key="4">
    <source>
        <dbReference type="ARBA" id="ARBA00023163"/>
    </source>
</evidence>
<evidence type="ECO:0000256" key="1">
    <source>
        <dbReference type="ARBA" id="ARBA00022491"/>
    </source>
</evidence>
<evidence type="ECO:0000256" key="5">
    <source>
        <dbReference type="PROSITE-ProRule" id="PRU00335"/>
    </source>
</evidence>
<dbReference type="SUPFAM" id="SSF48498">
    <property type="entry name" value="Tetracyclin repressor-like, C-terminal domain"/>
    <property type="match status" value="1"/>
</dbReference>
<reference evidence="7 8" key="1">
    <citation type="submission" date="2016-10" db="EMBL/GenBank/DDBJ databases">
        <authorList>
            <person name="de Groot N.N."/>
        </authorList>
    </citation>
    <scope>NUCLEOTIDE SEQUENCE [LARGE SCALE GENOMIC DNA]</scope>
    <source>
        <strain evidence="7 8">ATCC 35022</strain>
    </source>
</reference>
<evidence type="ECO:0000256" key="2">
    <source>
        <dbReference type="ARBA" id="ARBA00023015"/>
    </source>
</evidence>
<accession>A0A1G6BUM4</accession>
<dbReference type="InterPro" id="IPR009057">
    <property type="entry name" value="Homeodomain-like_sf"/>
</dbReference>
<dbReference type="Gene3D" id="1.10.357.10">
    <property type="entry name" value="Tetracycline Repressor, domain 2"/>
    <property type="match status" value="1"/>
</dbReference>
<dbReference type="RefSeq" id="WP_090876142.1">
    <property type="nucleotide sequence ID" value="NZ_FMXQ01000003.1"/>
</dbReference>
<dbReference type="SUPFAM" id="SSF46689">
    <property type="entry name" value="Homeodomain-like"/>
    <property type="match status" value="1"/>
</dbReference>
<dbReference type="GO" id="GO:0000976">
    <property type="term" value="F:transcription cis-regulatory region binding"/>
    <property type="evidence" value="ECO:0007669"/>
    <property type="project" value="TreeGrafter"/>
</dbReference>
<keyword evidence="4" id="KW-0804">Transcription</keyword>
<proteinExistence type="predicted"/>
<feature type="DNA-binding region" description="H-T-H motif" evidence="5">
    <location>
        <begin position="22"/>
        <end position="41"/>
    </location>
</feature>
<dbReference type="PANTHER" id="PTHR30055:SF175">
    <property type="entry name" value="HTH-TYPE TRANSCRIPTIONAL REPRESSOR KSTR2"/>
    <property type="match status" value="1"/>
</dbReference>
<dbReference type="InterPro" id="IPR001647">
    <property type="entry name" value="HTH_TetR"/>
</dbReference>
<keyword evidence="1" id="KW-0678">Repressor</keyword>
<dbReference type="InterPro" id="IPR050109">
    <property type="entry name" value="HTH-type_TetR-like_transc_reg"/>
</dbReference>
<protein>
    <submittedName>
        <fullName evidence="7">Transcriptional regulator, TetR family</fullName>
    </submittedName>
</protein>
<dbReference type="EMBL" id="FMXQ01000003">
    <property type="protein sequence ID" value="SDB24331.1"/>
    <property type="molecule type" value="Genomic_DNA"/>
</dbReference>
<evidence type="ECO:0000313" key="7">
    <source>
        <dbReference type="EMBL" id="SDB24331.1"/>
    </source>
</evidence>
<dbReference type="STRING" id="665467.SAMN02982931_01877"/>
<dbReference type="InterPro" id="IPR036271">
    <property type="entry name" value="Tet_transcr_reg_TetR-rel_C_sf"/>
</dbReference>
<dbReference type="Proteomes" id="UP000199071">
    <property type="component" value="Unassembled WGS sequence"/>
</dbReference>
<dbReference type="PRINTS" id="PR00455">
    <property type="entry name" value="HTHTETR"/>
</dbReference>
<sequence length="207" mass="23534">MRNRIKTLALDLLIQHGYRGVSFGDLATALDTTRANIHYHFGNKQSLVEEVLIDYIDETKKVMETVWNDPDMPFIEKIERNVAFSRKRYLKYNRPNKEGRPWSLIARMRQDSNVLTQKSHDALQDFAAHLHASIGHALETAIERKEFSRSMPVDDVALQLFSIANSAAPITQDSGNFDRLEQLYLGFARIVGRAFGTRETGPDGAGR</sequence>
<dbReference type="PROSITE" id="PS50977">
    <property type="entry name" value="HTH_TETR_2"/>
    <property type="match status" value="1"/>
</dbReference>
<dbReference type="Pfam" id="PF00440">
    <property type="entry name" value="TetR_N"/>
    <property type="match status" value="1"/>
</dbReference>
<keyword evidence="3 5" id="KW-0238">DNA-binding</keyword>
<name>A0A1G6BUM4_9HYPH</name>
<evidence type="ECO:0000256" key="3">
    <source>
        <dbReference type="ARBA" id="ARBA00023125"/>
    </source>
</evidence>
<dbReference type="GO" id="GO:0003700">
    <property type="term" value="F:DNA-binding transcription factor activity"/>
    <property type="evidence" value="ECO:0007669"/>
    <property type="project" value="TreeGrafter"/>
</dbReference>
<dbReference type="AlphaFoldDB" id="A0A1G6BUM4"/>
<dbReference type="PANTHER" id="PTHR30055">
    <property type="entry name" value="HTH-TYPE TRANSCRIPTIONAL REGULATOR RUTR"/>
    <property type="match status" value="1"/>
</dbReference>
<evidence type="ECO:0000313" key="8">
    <source>
        <dbReference type="Proteomes" id="UP000199071"/>
    </source>
</evidence>
<keyword evidence="8" id="KW-1185">Reference proteome</keyword>
<keyword evidence="2" id="KW-0805">Transcription regulation</keyword>